<evidence type="ECO:0000259" key="3">
    <source>
        <dbReference type="PROSITE" id="PS51752"/>
    </source>
</evidence>
<gene>
    <name evidence="4" type="ORF">M8C21_004788</name>
</gene>
<accession>A0AAD5BVX9</accession>
<comment type="similarity">
    <text evidence="1">Belongs to the jacalin lectin family.</text>
</comment>
<comment type="caution">
    <text evidence="4">The sequence shown here is derived from an EMBL/GenBank/DDBJ whole genome shotgun (WGS) entry which is preliminary data.</text>
</comment>
<dbReference type="InterPro" id="IPR036404">
    <property type="entry name" value="Jacalin-like_lectin_dom_sf"/>
</dbReference>
<evidence type="ECO:0000256" key="1">
    <source>
        <dbReference type="ARBA" id="ARBA00006568"/>
    </source>
</evidence>
<protein>
    <recommendedName>
        <fullName evidence="3">Jacalin-type lectin domain-containing protein</fullName>
    </recommendedName>
</protein>
<dbReference type="SUPFAM" id="SSF51101">
    <property type="entry name" value="Mannose-binding lectins"/>
    <property type="match status" value="3"/>
</dbReference>
<evidence type="ECO:0000256" key="2">
    <source>
        <dbReference type="ARBA" id="ARBA00022734"/>
    </source>
</evidence>
<dbReference type="Proteomes" id="UP001206925">
    <property type="component" value="Unassembled WGS sequence"/>
</dbReference>
<keyword evidence="5" id="KW-1185">Reference proteome</keyword>
<dbReference type="AlphaFoldDB" id="A0AAD5BVX9"/>
<dbReference type="PANTHER" id="PTHR47293:SF66">
    <property type="entry name" value="JACALIN-RELATED LECTIN 11-RELATED"/>
    <property type="match status" value="1"/>
</dbReference>
<feature type="domain" description="Jacalin-type lectin" evidence="3">
    <location>
        <begin position="11"/>
        <end position="157"/>
    </location>
</feature>
<evidence type="ECO:0000313" key="5">
    <source>
        <dbReference type="Proteomes" id="UP001206925"/>
    </source>
</evidence>
<proteinExistence type="inferred from homology"/>
<dbReference type="PANTHER" id="PTHR47293">
    <property type="entry name" value="JACALIN-RELATED LECTIN 3"/>
    <property type="match status" value="1"/>
</dbReference>
<reference evidence="4" key="1">
    <citation type="submission" date="2022-06" db="EMBL/GenBank/DDBJ databases">
        <title>Uncovering the hologenomic basis of an extraordinary plant invasion.</title>
        <authorList>
            <person name="Bieker V.C."/>
            <person name="Martin M.D."/>
            <person name="Gilbert T."/>
            <person name="Hodgins K."/>
            <person name="Battlay P."/>
            <person name="Petersen B."/>
            <person name="Wilson J."/>
        </authorList>
    </citation>
    <scope>NUCLEOTIDE SEQUENCE</scope>
    <source>
        <strain evidence="4">AA19_3_7</strain>
        <tissue evidence="4">Leaf</tissue>
    </source>
</reference>
<dbReference type="EMBL" id="JAMZMK010011018">
    <property type="protein sequence ID" value="KAI7729334.1"/>
    <property type="molecule type" value="Genomic_DNA"/>
</dbReference>
<sequence length="348" mass="36773">MQGGRSRFEVCTTHGPWGGSQGAKWVYRPPEGCIKQIKISVRHGGVVDSIEFETCLKTGETVSSVFGGKGGSRTDTICIDYPDEYLQSIAVTTGHKDGSVVVQSISFTTNRNRYGPFGTDRGTGSCGTERGNSPFATAFGGFGTERGTGSSGTERCNSPFGPAFGGFGTERGTGPFGGPFGTERGASPFGFFGTDRGTAPTVKPFGFGTDKGTVYSNDGKGGVIVGFHGRANEYLEAIGVYVMPESLALGPNSTYEDEVMPPEVNFDDKDEYLIGISGFYGPVKGCDGMEAITSISFHTNKRIHGPFGDEKGAGYTYYTSPACPGKVVGFHGRSNGFLSAIGVHMEYF</sequence>
<dbReference type="PROSITE" id="PS51752">
    <property type="entry name" value="JACALIN_LECTIN"/>
    <property type="match status" value="2"/>
</dbReference>
<dbReference type="GO" id="GO:0030246">
    <property type="term" value="F:carbohydrate binding"/>
    <property type="evidence" value="ECO:0007669"/>
    <property type="project" value="UniProtKB-KW"/>
</dbReference>
<keyword evidence="2" id="KW-0430">Lectin</keyword>
<evidence type="ECO:0000313" key="4">
    <source>
        <dbReference type="EMBL" id="KAI7729334.1"/>
    </source>
</evidence>
<dbReference type="SMART" id="SM00915">
    <property type="entry name" value="Jacalin"/>
    <property type="match status" value="2"/>
</dbReference>
<name>A0AAD5BVX9_AMBAR</name>
<dbReference type="InterPro" id="IPR001229">
    <property type="entry name" value="Jacalin-like_lectin_dom"/>
</dbReference>
<organism evidence="4 5">
    <name type="scientific">Ambrosia artemisiifolia</name>
    <name type="common">Common ragweed</name>
    <dbReference type="NCBI Taxonomy" id="4212"/>
    <lineage>
        <taxon>Eukaryota</taxon>
        <taxon>Viridiplantae</taxon>
        <taxon>Streptophyta</taxon>
        <taxon>Embryophyta</taxon>
        <taxon>Tracheophyta</taxon>
        <taxon>Spermatophyta</taxon>
        <taxon>Magnoliopsida</taxon>
        <taxon>eudicotyledons</taxon>
        <taxon>Gunneridae</taxon>
        <taxon>Pentapetalae</taxon>
        <taxon>asterids</taxon>
        <taxon>campanulids</taxon>
        <taxon>Asterales</taxon>
        <taxon>Asteraceae</taxon>
        <taxon>Asteroideae</taxon>
        <taxon>Heliantheae alliance</taxon>
        <taxon>Heliantheae</taxon>
        <taxon>Ambrosia</taxon>
    </lineage>
</organism>
<dbReference type="Pfam" id="PF01419">
    <property type="entry name" value="Jacalin"/>
    <property type="match status" value="3"/>
</dbReference>
<dbReference type="Gene3D" id="2.100.10.30">
    <property type="entry name" value="Jacalin-like lectin domain"/>
    <property type="match status" value="3"/>
</dbReference>
<feature type="domain" description="Jacalin-type lectin" evidence="3">
    <location>
        <begin position="199"/>
        <end position="347"/>
    </location>
</feature>